<feature type="domain" description="1-deoxy-D-xylulose 5-phosphate reductoisomerase N-terminal" evidence="13">
    <location>
        <begin position="4"/>
        <end position="58"/>
    </location>
</feature>
<dbReference type="AlphaFoldDB" id="A0AA35TRQ0"/>
<evidence type="ECO:0000256" key="12">
    <source>
        <dbReference type="ARBA" id="ARBA00073770"/>
    </source>
</evidence>
<dbReference type="GO" id="GO:0030145">
    <property type="term" value="F:manganese ion binding"/>
    <property type="evidence" value="ECO:0007669"/>
    <property type="project" value="TreeGrafter"/>
</dbReference>
<comment type="similarity">
    <text evidence="4">Belongs to the DXR family.</text>
</comment>
<dbReference type="PIRSF" id="PIRSF006205">
    <property type="entry name" value="Dxp_reductismrs"/>
    <property type="match status" value="1"/>
</dbReference>
<comment type="caution">
    <text evidence="16">The sequence shown here is derived from an EMBL/GenBank/DDBJ whole genome shotgun (WGS) entry which is preliminary data.</text>
</comment>
<dbReference type="SUPFAM" id="SSF69055">
    <property type="entry name" value="1-deoxy-D-xylulose-5-phosphate reductoisomerase, C-terminal domain"/>
    <property type="match status" value="1"/>
</dbReference>
<evidence type="ECO:0000256" key="3">
    <source>
        <dbReference type="ARBA" id="ARBA00005094"/>
    </source>
</evidence>
<evidence type="ECO:0000256" key="7">
    <source>
        <dbReference type="ARBA" id="ARBA00022857"/>
    </source>
</evidence>
<evidence type="ECO:0000256" key="8">
    <source>
        <dbReference type="ARBA" id="ARBA00023002"/>
    </source>
</evidence>
<comment type="pathway">
    <text evidence="3">Isoprenoid biosynthesis; isopentenyl diphosphate biosynthesis via DXP pathway; isopentenyl diphosphate from 1-deoxy-D-xylulose 5-phosphate: step 1/6.</text>
</comment>
<dbReference type="SUPFAM" id="SSF51735">
    <property type="entry name" value="NAD(P)-binding Rossmann-fold domains"/>
    <property type="match status" value="1"/>
</dbReference>
<feature type="domain" description="1-deoxy-D-xylulose 5-phosphate reductoisomerase N-terminal" evidence="13">
    <location>
        <begin position="72"/>
        <end position="119"/>
    </location>
</feature>
<feature type="domain" description="1-deoxy-D-xylulose 5-phosphate reductoisomerase C-terminal" evidence="14">
    <location>
        <begin position="133"/>
        <end position="215"/>
    </location>
</feature>
<dbReference type="SUPFAM" id="SSF55347">
    <property type="entry name" value="Glyceraldehyde-3-phosphate dehydrogenase-like, C-terminal domain"/>
    <property type="match status" value="1"/>
</dbReference>
<dbReference type="PANTHER" id="PTHR30525">
    <property type="entry name" value="1-DEOXY-D-XYLULOSE 5-PHOSPHATE REDUCTOISOMERASE"/>
    <property type="match status" value="1"/>
</dbReference>
<comment type="cofactor">
    <cofactor evidence="1">
        <name>Mn(2+)</name>
        <dbReference type="ChEBI" id="CHEBI:29035"/>
    </cofactor>
</comment>
<comment type="catalytic activity">
    <reaction evidence="11">
        <text>2-C-methyl-D-erythritol 4-phosphate + NADP(+) = 1-deoxy-D-xylulose 5-phosphate + NADPH + H(+)</text>
        <dbReference type="Rhea" id="RHEA:13717"/>
        <dbReference type="ChEBI" id="CHEBI:15378"/>
        <dbReference type="ChEBI" id="CHEBI:57783"/>
        <dbReference type="ChEBI" id="CHEBI:57792"/>
        <dbReference type="ChEBI" id="CHEBI:58262"/>
        <dbReference type="ChEBI" id="CHEBI:58349"/>
        <dbReference type="EC" id="1.1.1.267"/>
    </reaction>
    <physiologicalReaction direction="right-to-left" evidence="11">
        <dbReference type="Rhea" id="RHEA:13719"/>
    </physiologicalReaction>
</comment>
<dbReference type="NCBIfam" id="TIGR00243">
    <property type="entry name" value="Dxr"/>
    <property type="match status" value="1"/>
</dbReference>
<name>A0AA35TRQ0_GEOBA</name>
<evidence type="ECO:0000259" key="15">
    <source>
        <dbReference type="Pfam" id="PF13288"/>
    </source>
</evidence>
<keyword evidence="6" id="KW-0479">Metal-binding</keyword>
<dbReference type="Proteomes" id="UP001174909">
    <property type="component" value="Unassembled WGS sequence"/>
</dbReference>
<dbReference type="InterPro" id="IPR003821">
    <property type="entry name" value="DXP_reductoisomerase"/>
</dbReference>
<evidence type="ECO:0000256" key="1">
    <source>
        <dbReference type="ARBA" id="ARBA00001936"/>
    </source>
</evidence>
<evidence type="ECO:0000259" key="13">
    <source>
        <dbReference type="Pfam" id="PF02670"/>
    </source>
</evidence>
<dbReference type="InterPro" id="IPR013512">
    <property type="entry name" value="DXP_reductoisomerase_N"/>
</dbReference>
<keyword evidence="9" id="KW-0464">Manganese</keyword>
<proteinExistence type="inferred from homology"/>
<organism evidence="16 17">
    <name type="scientific">Geodia barretti</name>
    <name type="common">Barrett's horny sponge</name>
    <dbReference type="NCBI Taxonomy" id="519541"/>
    <lineage>
        <taxon>Eukaryota</taxon>
        <taxon>Metazoa</taxon>
        <taxon>Porifera</taxon>
        <taxon>Demospongiae</taxon>
        <taxon>Heteroscleromorpha</taxon>
        <taxon>Tetractinellida</taxon>
        <taxon>Astrophorina</taxon>
        <taxon>Geodiidae</taxon>
        <taxon>Geodia</taxon>
    </lineage>
</organism>
<feature type="domain" description="DXP reductoisomerase C-terminal" evidence="15">
    <location>
        <begin position="247"/>
        <end position="366"/>
    </location>
</feature>
<dbReference type="Pfam" id="PF08436">
    <property type="entry name" value="DXP_redisom_C"/>
    <property type="match status" value="1"/>
</dbReference>
<evidence type="ECO:0000259" key="14">
    <source>
        <dbReference type="Pfam" id="PF08436"/>
    </source>
</evidence>
<dbReference type="PANTHER" id="PTHR30525:SF0">
    <property type="entry name" value="1-DEOXY-D-XYLULOSE 5-PHOSPHATE REDUCTOISOMERASE, CHLOROPLASTIC"/>
    <property type="match status" value="1"/>
</dbReference>
<dbReference type="Pfam" id="PF02670">
    <property type="entry name" value="DXP_reductoisom"/>
    <property type="match status" value="2"/>
</dbReference>
<keyword evidence="10" id="KW-0414">Isoprene biosynthesis</keyword>
<sequence>MRNIVVLGSTGSIGCQTLDIVRSFPDEFHVVGLAAGANHDLFRQQIAEFRPRHVYCIDPPADLAPGIDFMPMEDMVCLPEVDVIMAATTGAAGLQPTLNALRQGKAVALSNKEPIVMAGPLLKDYERKYGGAILPVDSEPSAIWQCIQGETNEIRRLIITASGGPFRTMPLEEMAAVTPEQALNHPTWQMGPKITIDSATLMNKAFEVIESHWLFDVPWENIEVVVHPQSTIHSMVEFTDGSVKAQLGPPSMRLPIQYALFYPERRRNPDDSLIPRLDTSIAQALDFRPMEPERYPCFDLALATTRQGKTYPTALSAADEVAVNAFLNGKIAFTDIYRVVESVVNTHQPTPAETLEALVAADTWATAEAERVVGKLG</sequence>
<evidence type="ECO:0000313" key="16">
    <source>
        <dbReference type="EMBL" id="CAI8051877.1"/>
    </source>
</evidence>
<dbReference type="EC" id="1.1.1.267" evidence="5"/>
<dbReference type="HAMAP" id="MF_00183">
    <property type="entry name" value="DXP_reductoisom"/>
    <property type="match status" value="1"/>
</dbReference>
<dbReference type="FunFam" id="3.40.50.720:FF:000045">
    <property type="entry name" value="1-deoxy-D-xylulose 5-phosphate reductoisomerase"/>
    <property type="match status" value="1"/>
</dbReference>
<dbReference type="Pfam" id="PF13288">
    <property type="entry name" value="DXPR_C"/>
    <property type="match status" value="1"/>
</dbReference>
<evidence type="ECO:0000256" key="6">
    <source>
        <dbReference type="ARBA" id="ARBA00022723"/>
    </source>
</evidence>
<dbReference type="Gene3D" id="3.40.50.720">
    <property type="entry name" value="NAD(P)-binding Rossmann-like Domain"/>
    <property type="match status" value="1"/>
</dbReference>
<dbReference type="GO" id="GO:0070402">
    <property type="term" value="F:NADPH binding"/>
    <property type="evidence" value="ECO:0007669"/>
    <property type="project" value="InterPro"/>
</dbReference>
<keyword evidence="8" id="KW-0560">Oxidoreductase</keyword>
<evidence type="ECO:0000256" key="10">
    <source>
        <dbReference type="ARBA" id="ARBA00023229"/>
    </source>
</evidence>
<dbReference type="PROSITE" id="PS51257">
    <property type="entry name" value="PROKAR_LIPOPROTEIN"/>
    <property type="match status" value="1"/>
</dbReference>
<dbReference type="InterPro" id="IPR013644">
    <property type="entry name" value="DXP_reductoisomerase_C"/>
</dbReference>
<reference evidence="16" key="1">
    <citation type="submission" date="2023-03" db="EMBL/GenBank/DDBJ databases">
        <authorList>
            <person name="Steffen K."/>
            <person name="Cardenas P."/>
        </authorList>
    </citation>
    <scope>NUCLEOTIDE SEQUENCE</scope>
</reference>
<dbReference type="Gene3D" id="1.10.1740.10">
    <property type="match status" value="1"/>
</dbReference>
<evidence type="ECO:0000256" key="5">
    <source>
        <dbReference type="ARBA" id="ARBA00012366"/>
    </source>
</evidence>
<keyword evidence="7" id="KW-0521">NADP</keyword>
<dbReference type="InterPro" id="IPR026877">
    <property type="entry name" value="DXPR_C"/>
</dbReference>
<evidence type="ECO:0000256" key="11">
    <source>
        <dbReference type="ARBA" id="ARBA00048543"/>
    </source>
</evidence>
<dbReference type="GO" id="GO:0030604">
    <property type="term" value="F:1-deoxy-D-xylulose-5-phosphate reductoisomerase activity"/>
    <property type="evidence" value="ECO:0007669"/>
    <property type="project" value="UniProtKB-EC"/>
</dbReference>
<keyword evidence="17" id="KW-1185">Reference proteome</keyword>
<dbReference type="InterPro" id="IPR036169">
    <property type="entry name" value="DXPR_C_sf"/>
</dbReference>
<comment type="cofactor">
    <cofactor evidence="2">
        <name>Mg(2+)</name>
        <dbReference type="ChEBI" id="CHEBI:18420"/>
    </cofactor>
</comment>
<gene>
    <name evidence="16" type="ORF">GBAR_LOCUS28387</name>
</gene>
<dbReference type="EMBL" id="CASHTH010003971">
    <property type="protein sequence ID" value="CAI8051877.1"/>
    <property type="molecule type" value="Genomic_DNA"/>
</dbReference>
<evidence type="ECO:0000313" key="17">
    <source>
        <dbReference type="Proteomes" id="UP001174909"/>
    </source>
</evidence>
<evidence type="ECO:0000256" key="4">
    <source>
        <dbReference type="ARBA" id="ARBA00006825"/>
    </source>
</evidence>
<dbReference type="InterPro" id="IPR036291">
    <property type="entry name" value="NAD(P)-bd_dom_sf"/>
</dbReference>
<evidence type="ECO:0000256" key="2">
    <source>
        <dbReference type="ARBA" id="ARBA00001946"/>
    </source>
</evidence>
<evidence type="ECO:0000256" key="9">
    <source>
        <dbReference type="ARBA" id="ARBA00023211"/>
    </source>
</evidence>
<dbReference type="GO" id="GO:0008299">
    <property type="term" value="P:isoprenoid biosynthetic process"/>
    <property type="evidence" value="ECO:0007669"/>
    <property type="project" value="UniProtKB-KW"/>
</dbReference>
<accession>A0AA35TRQ0</accession>
<protein>
    <recommendedName>
        <fullName evidence="12">1-deoxy-D-xylulose 5-phosphate reductoisomerase, apicoplastic</fullName>
        <ecNumber evidence="5">1.1.1.267</ecNumber>
    </recommendedName>
</protein>